<evidence type="ECO:0000313" key="1">
    <source>
        <dbReference type="EMBL" id="KAH6948716.1"/>
    </source>
</evidence>
<gene>
    <name evidence="1" type="ORF">HPB50_026017</name>
</gene>
<organism evidence="1 2">
    <name type="scientific">Hyalomma asiaticum</name>
    <name type="common">Tick</name>
    <dbReference type="NCBI Taxonomy" id="266040"/>
    <lineage>
        <taxon>Eukaryota</taxon>
        <taxon>Metazoa</taxon>
        <taxon>Ecdysozoa</taxon>
        <taxon>Arthropoda</taxon>
        <taxon>Chelicerata</taxon>
        <taxon>Arachnida</taxon>
        <taxon>Acari</taxon>
        <taxon>Parasitiformes</taxon>
        <taxon>Ixodida</taxon>
        <taxon>Ixodoidea</taxon>
        <taxon>Ixodidae</taxon>
        <taxon>Hyalomminae</taxon>
        <taxon>Hyalomma</taxon>
    </lineage>
</organism>
<evidence type="ECO:0000313" key="2">
    <source>
        <dbReference type="Proteomes" id="UP000821845"/>
    </source>
</evidence>
<protein>
    <submittedName>
        <fullName evidence="1">Uncharacterized protein</fullName>
    </submittedName>
</protein>
<keyword evidence="2" id="KW-1185">Reference proteome</keyword>
<reference evidence="1" key="1">
    <citation type="submission" date="2020-05" db="EMBL/GenBank/DDBJ databases">
        <title>Large-scale comparative analyses of tick genomes elucidate their genetic diversity and vector capacities.</title>
        <authorList>
            <person name="Jia N."/>
            <person name="Wang J."/>
            <person name="Shi W."/>
            <person name="Du L."/>
            <person name="Sun Y."/>
            <person name="Zhan W."/>
            <person name="Jiang J."/>
            <person name="Wang Q."/>
            <person name="Zhang B."/>
            <person name="Ji P."/>
            <person name="Sakyi L.B."/>
            <person name="Cui X."/>
            <person name="Yuan T."/>
            <person name="Jiang B."/>
            <person name="Yang W."/>
            <person name="Lam T.T.-Y."/>
            <person name="Chang Q."/>
            <person name="Ding S."/>
            <person name="Wang X."/>
            <person name="Zhu J."/>
            <person name="Ruan X."/>
            <person name="Zhao L."/>
            <person name="Wei J."/>
            <person name="Que T."/>
            <person name="Du C."/>
            <person name="Cheng J."/>
            <person name="Dai P."/>
            <person name="Han X."/>
            <person name="Huang E."/>
            <person name="Gao Y."/>
            <person name="Liu J."/>
            <person name="Shao H."/>
            <person name="Ye R."/>
            <person name="Li L."/>
            <person name="Wei W."/>
            <person name="Wang X."/>
            <person name="Wang C."/>
            <person name="Yang T."/>
            <person name="Huo Q."/>
            <person name="Li W."/>
            <person name="Guo W."/>
            <person name="Chen H."/>
            <person name="Zhou L."/>
            <person name="Ni X."/>
            <person name="Tian J."/>
            <person name="Zhou Y."/>
            <person name="Sheng Y."/>
            <person name="Liu T."/>
            <person name="Pan Y."/>
            <person name="Xia L."/>
            <person name="Li J."/>
            <person name="Zhao F."/>
            <person name="Cao W."/>
        </authorList>
    </citation>
    <scope>NUCLEOTIDE SEQUENCE</scope>
    <source>
        <strain evidence="1">Hyas-2018</strain>
    </source>
</reference>
<sequence>MDLKRQLILMQQQLEDKDRTIHLLQQQMTKYMDITNVEKDPVKVNAAVQTERCQAAFRDKIEDVSKSLSNITQALRLYTSKPHLPSRSQSSSELLS</sequence>
<name>A0ACB7TR35_HYAAI</name>
<comment type="caution">
    <text evidence="1">The sequence shown here is derived from an EMBL/GenBank/DDBJ whole genome shotgun (WGS) entry which is preliminary data.</text>
</comment>
<dbReference type="EMBL" id="CM023481">
    <property type="protein sequence ID" value="KAH6948716.1"/>
    <property type="molecule type" value="Genomic_DNA"/>
</dbReference>
<proteinExistence type="predicted"/>
<dbReference type="Proteomes" id="UP000821845">
    <property type="component" value="Chromosome 1"/>
</dbReference>
<accession>A0ACB7TR35</accession>